<evidence type="ECO:0000313" key="3">
    <source>
        <dbReference type="EMBL" id="KIH92040.1"/>
    </source>
</evidence>
<dbReference type="OrthoDB" id="4777991at2759"/>
<comment type="caution">
    <text evidence="3">The sequence shown here is derived from an EMBL/GenBank/DDBJ whole genome shotgun (WGS) entry which is preliminary data.</text>
</comment>
<keyword evidence="4" id="KW-1185">Reference proteome</keyword>
<dbReference type="RefSeq" id="XP_040620050.1">
    <property type="nucleotide sequence ID" value="XM_040761269.1"/>
</dbReference>
<evidence type="ECO:0000313" key="4">
    <source>
        <dbReference type="Proteomes" id="UP000031575"/>
    </source>
</evidence>
<feature type="region of interest" description="Disordered" evidence="1">
    <location>
        <begin position="282"/>
        <end position="336"/>
    </location>
</feature>
<dbReference type="VEuPathDB" id="FungiDB:SPBR_02966"/>
<sequence>MRAWSSLLVAAASVSGATADVALDNKIALVNREALLRPGVLEYDNRDKHYVVLPVVGGKFQAKTGTNSSDGVVTSRSVIDILLNKRQYCSAGYGYCSNFGRCCPTYDDCCAYGYCIDPADTCCPNAPCQDGHGCCGQNHCYPPGAVCCGDESYCDAGNHCYKYADLSYDVCCTDSSCTAYVTGGVTVTRSQTTTRTYTTPPPSTATDYNYEAYYFTITYYYYYYYWYEIDVTRSVVTSTRTTTRTILSVSATDSAEARSSFSEISSTFTPYTPAAATSLESLAGSTTTDEPASFGGGSPGGDSSSSPAPTSSAEQTTTRHRATTTTTTPTLPNGAGSVNSAVSLTHAGDGLLGLWLTVGAAAGILMIVL</sequence>
<evidence type="ECO:0008006" key="5">
    <source>
        <dbReference type="Google" id="ProtNLM"/>
    </source>
</evidence>
<feature type="signal peptide" evidence="2">
    <location>
        <begin position="1"/>
        <end position="19"/>
    </location>
</feature>
<organism evidence="3 4">
    <name type="scientific">Sporothrix brasiliensis 5110</name>
    <dbReference type="NCBI Taxonomy" id="1398154"/>
    <lineage>
        <taxon>Eukaryota</taxon>
        <taxon>Fungi</taxon>
        <taxon>Dikarya</taxon>
        <taxon>Ascomycota</taxon>
        <taxon>Pezizomycotina</taxon>
        <taxon>Sordariomycetes</taxon>
        <taxon>Sordariomycetidae</taxon>
        <taxon>Ophiostomatales</taxon>
        <taxon>Ophiostomataceae</taxon>
        <taxon>Sporothrix</taxon>
    </lineage>
</organism>
<evidence type="ECO:0000256" key="1">
    <source>
        <dbReference type="SAM" id="MobiDB-lite"/>
    </source>
</evidence>
<evidence type="ECO:0000256" key="2">
    <source>
        <dbReference type="SAM" id="SignalP"/>
    </source>
</evidence>
<proteinExistence type="predicted"/>
<dbReference type="Proteomes" id="UP000031575">
    <property type="component" value="Unassembled WGS sequence"/>
</dbReference>
<name>A0A0C2IZ85_9PEZI</name>
<protein>
    <recommendedName>
        <fullName evidence="5">Carbohydrate-binding module family 18 protein</fullName>
    </recommendedName>
</protein>
<feature type="compositionally biased region" description="Low complexity" evidence="1">
    <location>
        <begin position="301"/>
        <end position="313"/>
    </location>
</feature>
<feature type="chain" id="PRO_5002150923" description="Carbohydrate-binding module family 18 protein" evidence="2">
    <location>
        <begin position="20"/>
        <end position="369"/>
    </location>
</feature>
<keyword evidence="2" id="KW-0732">Signal</keyword>
<dbReference type="EMBL" id="AWTV01000006">
    <property type="protein sequence ID" value="KIH92040.1"/>
    <property type="molecule type" value="Genomic_DNA"/>
</dbReference>
<dbReference type="HOGENOM" id="CLU_065848_0_0_1"/>
<dbReference type="AlphaFoldDB" id="A0A0C2IZ85"/>
<reference evidence="3 4" key="1">
    <citation type="journal article" date="2014" name="BMC Genomics">
        <title>Comparative genomics of the major fungal agents of human and animal Sporotrichosis: Sporothrix schenckii and Sporothrix brasiliensis.</title>
        <authorList>
            <person name="Teixeira M.M."/>
            <person name="de Almeida L.G."/>
            <person name="Kubitschek-Barreira P."/>
            <person name="Alves F.L."/>
            <person name="Kioshima E.S."/>
            <person name="Abadio A.K."/>
            <person name="Fernandes L."/>
            <person name="Derengowski L.S."/>
            <person name="Ferreira K.S."/>
            <person name="Souza R.C."/>
            <person name="Ruiz J.C."/>
            <person name="de Andrade N.C."/>
            <person name="Paes H.C."/>
            <person name="Nicola A.M."/>
            <person name="Albuquerque P."/>
            <person name="Gerber A.L."/>
            <person name="Martins V.P."/>
            <person name="Peconick L.D."/>
            <person name="Neto A.V."/>
            <person name="Chaucanez C.B."/>
            <person name="Silva P.A."/>
            <person name="Cunha O.L."/>
            <person name="de Oliveira F.F."/>
            <person name="dos Santos T.C."/>
            <person name="Barros A.L."/>
            <person name="Soares M.A."/>
            <person name="de Oliveira L.M."/>
            <person name="Marini M.M."/>
            <person name="Villalobos-Duno H."/>
            <person name="Cunha M.M."/>
            <person name="de Hoog S."/>
            <person name="da Silveira J.F."/>
            <person name="Henrissat B."/>
            <person name="Nino-Vega G.A."/>
            <person name="Cisalpino P.S."/>
            <person name="Mora-Montes H.M."/>
            <person name="Almeida S.R."/>
            <person name="Stajich J.E."/>
            <person name="Lopes-Bezerra L.M."/>
            <person name="Vasconcelos A.T."/>
            <person name="Felipe M.S."/>
        </authorList>
    </citation>
    <scope>NUCLEOTIDE SEQUENCE [LARGE SCALE GENOMIC DNA]</scope>
    <source>
        <strain evidence="3 4">5110</strain>
    </source>
</reference>
<dbReference type="GeneID" id="63676190"/>
<gene>
    <name evidence="3" type="ORF">SPBR_02966</name>
</gene>
<accession>A0A0C2IZ85</accession>